<keyword evidence="13" id="KW-1185">Reference proteome</keyword>
<keyword evidence="3" id="KW-0285">Flavoprotein</keyword>
<feature type="region of interest" description="Disordered" evidence="10">
    <location>
        <begin position="631"/>
        <end position="652"/>
    </location>
</feature>
<dbReference type="GO" id="GO:0046872">
    <property type="term" value="F:metal ion binding"/>
    <property type="evidence" value="ECO:0007669"/>
    <property type="project" value="UniProtKB-KW"/>
</dbReference>
<dbReference type="Gene3D" id="2.102.10.10">
    <property type="entry name" value="Rieske [2Fe-2S] iron-sulphur domain"/>
    <property type="match status" value="1"/>
</dbReference>
<keyword evidence="5" id="KW-0479">Metal-binding</keyword>
<dbReference type="Pfam" id="PF00355">
    <property type="entry name" value="Rieske"/>
    <property type="match status" value="1"/>
</dbReference>
<evidence type="ECO:0000256" key="6">
    <source>
        <dbReference type="ARBA" id="ARBA00022827"/>
    </source>
</evidence>
<keyword evidence="6" id="KW-0274">FAD</keyword>
<protein>
    <recommendedName>
        <fullName evidence="11">Rieske domain-containing protein</fullName>
    </recommendedName>
</protein>
<sequence length="652" mass="71972">MGGSNCKSFSPKHINTGKVRSSESFSSRSNGDDRPAGNGQCKQAAGTFELELQPLTSLKKSPSGHRPECQTREGATKTVQLVRLGKSIKNPHVPMFPVVTVLTENTDYIEDVVCKETDIQENEMKTLPLGTEGGKILLIKQKGELHAIGTKCTHYGALLHTGALGEGRVRCPWHGACFNIKNGDIEDYPGLDSLPCYKVSVGNGQIRVRAKRSELLANKRTKGMCKLKQNYPETVVVVGGGPAGATCVETLRQEDFQGRILMVCREDVLPYDRVKVSKTIDFDVQKALLRPQSFYNEHNIETKLGNAAISLNVNRQIVTLSDGEELHYNHLFIATGCKPKRPDFPGVNLKNIYVMRDYTDSQGVNKELGSDKHVVCFGLGFVGMEAAAYCIDKVASVTVIGRSPTPFKSVFGEEIGNRVRKEFESKGIKFIYDSGIDKFIPREDHPDVVSKVELKDGRQLPADIVILGIGSTLYTDWMKDSGVTMLDDGSIEVDKYLRTNIPNVYAGGDIAYAPIYSAGISATIGHYPLAHYHGKIAAMNICKKVIPLQAVPFFWTTLFGKSYRYAGYGTPERIKVHGSLEDFKFFAYYFKDGKVIAMSSVGRDPIVADFANLLYEGKSLTEEEVEKDPIGWIRSKPKDLQASNKPASQTQQ</sequence>
<comment type="cofactor">
    <cofactor evidence="1">
        <name>FAD</name>
        <dbReference type="ChEBI" id="CHEBI:57692"/>
    </cofactor>
</comment>
<dbReference type="SUPFAM" id="SSF50022">
    <property type="entry name" value="ISP domain"/>
    <property type="match status" value="1"/>
</dbReference>
<evidence type="ECO:0000256" key="1">
    <source>
        <dbReference type="ARBA" id="ARBA00001974"/>
    </source>
</evidence>
<comment type="similarity">
    <text evidence="2">Belongs to the FAD-dependent oxidoreductase family.</text>
</comment>
<dbReference type="PRINTS" id="PR00469">
    <property type="entry name" value="PNDRDTASEII"/>
</dbReference>
<dbReference type="SUPFAM" id="SSF51905">
    <property type="entry name" value="FAD/NAD(P)-binding domain"/>
    <property type="match status" value="1"/>
</dbReference>
<evidence type="ECO:0000259" key="11">
    <source>
        <dbReference type="PROSITE" id="PS51296"/>
    </source>
</evidence>
<dbReference type="CDD" id="cd03478">
    <property type="entry name" value="Rieske_AIFL_N"/>
    <property type="match status" value="1"/>
</dbReference>
<dbReference type="InterPro" id="IPR023753">
    <property type="entry name" value="FAD/NAD-binding_dom"/>
</dbReference>
<dbReference type="AlphaFoldDB" id="A0A232FDJ7"/>
<reference evidence="12 13" key="1">
    <citation type="journal article" date="2017" name="Curr. Biol.">
        <title>The Evolution of Venom by Co-option of Single-Copy Genes.</title>
        <authorList>
            <person name="Martinson E.O."/>
            <person name="Mrinalini"/>
            <person name="Kelkar Y.D."/>
            <person name="Chang C.H."/>
            <person name="Werren J.H."/>
        </authorList>
    </citation>
    <scope>NUCLEOTIDE SEQUENCE [LARGE SCALE GENOMIC DNA]</scope>
    <source>
        <strain evidence="12 13">Alberta</strain>
        <tissue evidence="12">Whole body</tissue>
    </source>
</reference>
<name>A0A232FDJ7_9HYME</name>
<accession>A0A232FDJ7</accession>
<evidence type="ECO:0000313" key="12">
    <source>
        <dbReference type="EMBL" id="OXU28548.1"/>
    </source>
</evidence>
<dbReference type="Proteomes" id="UP000215335">
    <property type="component" value="Unassembled WGS sequence"/>
</dbReference>
<dbReference type="Pfam" id="PF07992">
    <property type="entry name" value="Pyr_redox_2"/>
    <property type="match status" value="1"/>
</dbReference>
<evidence type="ECO:0000256" key="3">
    <source>
        <dbReference type="ARBA" id="ARBA00022630"/>
    </source>
</evidence>
<dbReference type="InterPro" id="IPR016156">
    <property type="entry name" value="FAD/NAD-linked_Rdtase_dimer_sf"/>
</dbReference>
<keyword evidence="4" id="KW-0001">2Fe-2S</keyword>
<dbReference type="PRINTS" id="PR00368">
    <property type="entry name" value="FADPNR"/>
</dbReference>
<comment type="caution">
    <text evidence="12">The sequence shown here is derived from an EMBL/GenBank/DDBJ whole genome shotgun (WGS) entry which is preliminary data.</text>
</comment>
<proteinExistence type="inferred from homology"/>
<dbReference type="InterPro" id="IPR036922">
    <property type="entry name" value="Rieske_2Fe-2S_sf"/>
</dbReference>
<evidence type="ECO:0000256" key="2">
    <source>
        <dbReference type="ARBA" id="ARBA00006442"/>
    </source>
</evidence>
<dbReference type="GO" id="GO:0051537">
    <property type="term" value="F:2 iron, 2 sulfur cluster binding"/>
    <property type="evidence" value="ECO:0007669"/>
    <property type="project" value="UniProtKB-KW"/>
</dbReference>
<dbReference type="PANTHER" id="PTHR43557">
    <property type="entry name" value="APOPTOSIS-INDUCING FACTOR 1"/>
    <property type="match status" value="1"/>
</dbReference>
<dbReference type="PROSITE" id="PS51296">
    <property type="entry name" value="RIESKE"/>
    <property type="match status" value="1"/>
</dbReference>
<dbReference type="InterPro" id="IPR017941">
    <property type="entry name" value="Rieske_2Fe-2S"/>
</dbReference>
<feature type="compositionally biased region" description="Basic and acidic residues" evidence="10">
    <location>
        <begin position="65"/>
        <end position="75"/>
    </location>
</feature>
<feature type="compositionally biased region" description="Polar residues" evidence="10">
    <location>
        <begin position="641"/>
        <end position="652"/>
    </location>
</feature>
<evidence type="ECO:0000256" key="9">
    <source>
        <dbReference type="ARBA" id="ARBA00023014"/>
    </source>
</evidence>
<evidence type="ECO:0000256" key="5">
    <source>
        <dbReference type="ARBA" id="ARBA00022723"/>
    </source>
</evidence>
<keyword evidence="7" id="KW-0560">Oxidoreductase</keyword>
<dbReference type="GO" id="GO:0005737">
    <property type="term" value="C:cytoplasm"/>
    <property type="evidence" value="ECO:0007669"/>
    <property type="project" value="TreeGrafter"/>
</dbReference>
<dbReference type="Gene3D" id="3.30.390.30">
    <property type="match status" value="1"/>
</dbReference>
<dbReference type="InterPro" id="IPR050446">
    <property type="entry name" value="FAD-oxidoreductase/Apoptosis"/>
</dbReference>
<evidence type="ECO:0000256" key="4">
    <source>
        <dbReference type="ARBA" id="ARBA00022714"/>
    </source>
</evidence>
<dbReference type="FunFam" id="2.102.10.10:FF:000003">
    <property type="entry name" value="apoptosis-inducing factor 3 isoform X2"/>
    <property type="match status" value="1"/>
</dbReference>
<evidence type="ECO:0000256" key="10">
    <source>
        <dbReference type="SAM" id="MobiDB-lite"/>
    </source>
</evidence>
<organism evidence="12 13">
    <name type="scientific">Trichomalopsis sarcophagae</name>
    <dbReference type="NCBI Taxonomy" id="543379"/>
    <lineage>
        <taxon>Eukaryota</taxon>
        <taxon>Metazoa</taxon>
        <taxon>Ecdysozoa</taxon>
        <taxon>Arthropoda</taxon>
        <taxon>Hexapoda</taxon>
        <taxon>Insecta</taxon>
        <taxon>Pterygota</taxon>
        <taxon>Neoptera</taxon>
        <taxon>Endopterygota</taxon>
        <taxon>Hymenoptera</taxon>
        <taxon>Apocrita</taxon>
        <taxon>Proctotrupomorpha</taxon>
        <taxon>Chalcidoidea</taxon>
        <taxon>Pteromalidae</taxon>
        <taxon>Pteromalinae</taxon>
        <taxon>Trichomalopsis</taxon>
    </lineage>
</organism>
<keyword evidence="9" id="KW-0411">Iron-sulfur</keyword>
<dbReference type="GO" id="GO:0016651">
    <property type="term" value="F:oxidoreductase activity, acting on NAD(P)H"/>
    <property type="evidence" value="ECO:0007669"/>
    <property type="project" value="TreeGrafter"/>
</dbReference>
<feature type="region of interest" description="Disordered" evidence="10">
    <location>
        <begin position="1"/>
        <end position="75"/>
    </location>
</feature>
<dbReference type="InterPro" id="IPR036188">
    <property type="entry name" value="FAD/NAD-bd_sf"/>
</dbReference>
<evidence type="ECO:0000256" key="8">
    <source>
        <dbReference type="ARBA" id="ARBA00023004"/>
    </source>
</evidence>
<dbReference type="Gene3D" id="3.50.50.60">
    <property type="entry name" value="FAD/NAD(P)-binding domain"/>
    <property type="match status" value="2"/>
</dbReference>
<keyword evidence="8" id="KW-0408">Iron</keyword>
<dbReference type="STRING" id="543379.A0A232FDJ7"/>
<evidence type="ECO:0000256" key="7">
    <source>
        <dbReference type="ARBA" id="ARBA00023002"/>
    </source>
</evidence>
<gene>
    <name evidence="12" type="ORF">TSAR_006145</name>
</gene>
<dbReference type="EMBL" id="NNAY01000418">
    <property type="protein sequence ID" value="OXU28548.1"/>
    <property type="molecule type" value="Genomic_DNA"/>
</dbReference>
<dbReference type="SUPFAM" id="SSF55424">
    <property type="entry name" value="FAD/NAD-linked reductases, dimerisation (C-terminal) domain"/>
    <property type="match status" value="1"/>
</dbReference>
<evidence type="ECO:0000313" key="13">
    <source>
        <dbReference type="Proteomes" id="UP000215335"/>
    </source>
</evidence>
<dbReference type="OrthoDB" id="432169at2759"/>
<dbReference type="PANTHER" id="PTHR43557:SF2">
    <property type="entry name" value="RIESKE DOMAIN-CONTAINING PROTEIN-RELATED"/>
    <property type="match status" value="1"/>
</dbReference>
<feature type="domain" description="Rieske" evidence="11">
    <location>
        <begin position="111"/>
        <end position="208"/>
    </location>
</feature>